<evidence type="ECO:0000259" key="6">
    <source>
        <dbReference type="PROSITE" id="PS51123"/>
    </source>
</evidence>
<feature type="domain" description="OmpA-like" evidence="6">
    <location>
        <begin position="252"/>
        <end position="368"/>
    </location>
</feature>
<dbReference type="EMBL" id="MDEO01000030">
    <property type="protein sequence ID" value="OCX19994.1"/>
    <property type="molecule type" value="Genomic_DNA"/>
</dbReference>
<feature type="chain" id="PRO_5008659990" evidence="5">
    <location>
        <begin position="30"/>
        <end position="368"/>
    </location>
</feature>
<evidence type="ECO:0000256" key="5">
    <source>
        <dbReference type="SAM" id="SignalP"/>
    </source>
</evidence>
<reference evidence="7 8" key="1">
    <citation type="submission" date="2016-08" db="EMBL/GenBank/DDBJ databases">
        <title>Whole genome sequence of Mesorhizobium sp. strain UASWS1009 isolated from industrial sewage.</title>
        <authorList>
            <person name="Crovadore J."/>
            <person name="Calmin G."/>
            <person name="Chablais R."/>
            <person name="Cochard B."/>
            <person name="Lefort F."/>
        </authorList>
    </citation>
    <scope>NUCLEOTIDE SEQUENCE [LARGE SCALE GENOMIC DNA]</scope>
    <source>
        <strain evidence="7 8">UASWS1009</strain>
    </source>
</reference>
<proteinExistence type="predicted"/>
<dbReference type="PRINTS" id="PR01021">
    <property type="entry name" value="OMPADOMAIN"/>
</dbReference>
<comment type="caution">
    <text evidence="7">The sequence shown here is derived from an EMBL/GenBank/DDBJ whole genome shotgun (WGS) entry which is preliminary data.</text>
</comment>
<dbReference type="OrthoDB" id="9814546at2"/>
<keyword evidence="2 4" id="KW-0472">Membrane</keyword>
<dbReference type="PANTHER" id="PTHR30329">
    <property type="entry name" value="STATOR ELEMENT OF FLAGELLAR MOTOR COMPLEX"/>
    <property type="match status" value="1"/>
</dbReference>
<keyword evidence="8" id="KW-1185">Reference proteome</keyword>
<dbReference type="InterPro" id="IPR006664">
    <property type="entry name" value="OMP_bac"/>
</dbReference>
<keyword evidence="7" id="KW-0282">Flagellum</keyword>
<dbReference type="PROSITE" id="PS51123">
    <property type="entry name" value="OMPA_2"/>
    <property type="match status" value="1"/>
</dbReference>
<dbReference type="Proteomes" id="UP000094412">
    <property type="component" value="Unassembled WGS sequence"/>
</dbReference>
<feature type="signal peptide" evidence="5">
    <location>
        <begin position="1"/>
        <end position="29"/>
    </location>
</feature>
<protein>
    <submittedName>
        <fullName evidence="7">Flagellar motor protein MotB</fullName>
    </submittedName>
</protein>
<evidence type="ECO:0000313" key="7">
    <source>
        <dbReference type="EMBL" id="OCX19994.1"/>
    </source>
</evidence>
<keyword evidence="3" id="KW-0998">Cell outer membrane</keyword>
<dbReference type="STRING" id="1566387.QV13_10420"/>
<dbReference type="AlphaFoldDB" id="A0A1C2DZ06"/>
<dbReference type="InterPro" id="IPR036737">
    <property type="entry name" value="OmpA-like_sf"/>
</dbReference>
<evidence type="ECO:0000256" key="3">
    <source>
        <dbReference type="ARBA" id="ARBA00023237"/>
    </source>
</evidence>
<keyword evidence="7" id="KW-0966">Cell projection</keyword>
<dbReference type="GO" id="GO:0009279">
    <property type="term" value="C:cell outer membrane"/>
    <property type="evidence" value="ECO:0007669"/>
    <property type="project" value="UniProtKB-SubCell"/>
</dbReference>
<keyword evidence="7" id="KW-0969">Cilium</keyword>
<keyword evidence="5" id="KW-0732">Signal</keyword>
<evidence type="ECO:0000313" key="8">
    <source>
        <dbReference type="Proteomes" id="UP000094412"/>
    </source>
</evidence>
<dbReference type="PANTHER" id="PTHR30329:SF21">
    <property type="entry name" value="LIPOPROTEIN YIAD-RELATED"/>
    <property type="match status" value="1"/>
</dbReference>
<dbReference type="InterPro" id="IPR032608">
    <property type="entry name" value="DUF4892"/>
</dbReference>
<gene>
    <name evidence="7" type="ORF">QV13_10420</name>
</gene>
<dbReference type="SUPFAM" id="SSF103088">
    <property type="entry name" value="OmpA-like"/>
    <property type="match status" value="1"/>
</dbReference>
<dbReference type="InterPro" id="IPR050330">
    <property type="entry name" value="Bact_OuterMem_StrucFunc"/>
</dbReference>
<evidence type="ECO:0000256" key="2">
    <source>
        <dbReference type="ARBA" id="ARBA00023136"/>
    </source>
</evidence>
<dbReference type="Pfam" id="PF16234">
    <property type="entry name" value="DUF4892"/>
    <property type="match status" value="1"/>
</dbReference>
<dbReference type="Pfam" id="PF00691">
    <property type="entry name" value="OmpA"/>
    <property type="match status" value="1"/>
</dbReference>
<dbReference type="CDD" id="cd07185">
    <property type="entry name" value="OmpA_C-like"/>
    <property type="match status" value="1"/>
</dbReference>
<comment type="subcellular location">
    <subcellularLocation>
        <location evidence="1">Cell outer membrane</location>
    </subcellularLocation>
</comment>
<name>A0A1C2DZ06_9HYPH</name>
<evidence type="ECO:0000256" key="1">
    <source>
        <dbReference type="ARBA" id="ARBA00004442"/>
    </source>
</evidence>
<sequence length="368" mass="39655">MRTRFFALAAKLLAATFSLLVGATNFSFADATVPTADIDGASDNALVKRYEGSFIVSYEKLAYTDFSLPLSPLKVSQDPDARDKNNNRVFAPDKKIDAEGALTRIAYVLPAQRSPLEVLRNYEDVIAQGGGEVLFQCKKEECGGASDRSSDGGGGDMSLTMYSFSASDLKDADFSNGKCALASSIADQRYFTARMPQDGGDAYVAVQTYTLMDTLYCKELNGRTIAIVHVLEPKARDKKMVVVEAAKMQESLTANGSISLYGIYFDTDKADIKPQSDPTLKEIATLLSNEPKMAVLVVGHTDNQGSFDHNVDLSSRRANAVKSALATQYGIDTNRLTAAGAGMMAPVASNDTDDGRAKNRRVVLVKAN</sequence>
<dbReference type="RefSeq" id="WP_024923698.1">
    <property type="nucleotide sequence ID" value="NZ_MDEO01000030.1"/>
</dbReference>
<dbReference type="InterPro" id="IPR006665">
    <property type="entry name" value="OmpA-like"/>
</dbReference>
<accession>A0A1C2DZ06</accession>
<dbReference type="Gene3D" id="3.30.1330.60">
    <property type="entry name" value="OmpA-like domain"/>
    <property type="match status" value="1"/>
</dbReference>
<evidence type="ECO:0000256" key="4">
    <source>
        <dbReference type="PROSITE-ProRule" id="PRU00473"/>
    </source>
</evidence>
<organism evidence="7 8">
    <name type="scientific">Mesorhizobium hungaricum</name>
    <dbReference type="NCBI Taxonomy" id="1566387"/>
    <lineage>
        <taxon>Bacteria</taxon>
        <taxon>Pseudomonadati</taxon>
        <taxon>Pseudomonadota</taxon>
        <taxon>Alphaproteobacteria</taxon>
        <taxon>Hyphomicrobiales</taxon>
        <taxon>Phyllobacteriaceae</taxon>
        <taxon>Mesorhizobium</taxon>
    </lineage>
</organism>